<dbReference type="PANTHER" id="PTHR22691">
    <property type="entry name" value="YEAST SPT2-RELATED"/>
    <property type="match status" value="1"/>
</dbReference>
<feature type="compositionally biased region" description="Low complexity" evidence="3">
    <location>
        <begin position="313"/>
        <end position="329"/>
    </location>
</feature>
<evidence type="ECO:0000256" key="3">
    <source>
        <dbReference type="SAM" id="MobiDB-lite"/>
    </source>
</evidence>
<feature type="compositionally biased region" description="Polar residues" evidence="3">
    <location>
        <begin position="363"/>
        <end position="372"/>
    </location>
</feature>
<dbReference type="OrthoDB" id="6259853at2759"/>
<dbReference type="GO" id="GO:0006360">
    <property type="term" value="P:transcription by RNA polymerase I"/>
    <property type="evidence" value="ECO:0007669"/>
    <property type="project" value="TreeGrafter"/>
</dbReference>
<feature type="compositionally biased region" description="Low complexity" evidence="3">
    <location>
        <begin position="379"/>
        <end position="389"/>
    </location>
</feature>
<evidence type="ECO:0008006" key="6">
    <source>
        <dbReference type="Google" id="ProtNLM"/>
    </source>
</evidence>
<dbReference type="EMBL" id="KN831786">
    <property type="protein sequence ID" value="KIM39396.1"/>
    <property type="molecule type" value="Genomic_DNA"/>
</dbReference>
<protein>
    <recommendedName>
        <fullName evidence="6">SPT2 chromatin protein</fullName>
    </recommendedName>
</protein>
<feature type="compositionally biased region" description="Polar residues" evidence="3">
    <location>
        <begin position="173"/>
        <end position="183"/>
    </location>
</feature>
<organism evidence="4 5">
    <name type="scientific">Hebeloma cylindrosporum</name>
    <dbReference type="NCBI Taxonomy" id="76867"/>
    <lineage>
        <taxon>Eukaryota</taxon>
        <taxon>Fungi</taxon>
        <taxon>Dikarya</taxon>
        <taxon>Basidiomycota</taxon>
        <taxon>Agaricomycotina</taxon>
        <taxon>Agaricomycetes</taxon>
        <taxon>Agaricomycetidae</taxon>
        <taxon>Agaricales</taxon>
        <taxon>Agaricineae</taxon>
        <taxon>Hymenogastraceae</taxon>
        <taxon>Hebeloma</taxon>
    </lineage>
</organism>
<dbReference type="Pfam" id="PF08243">
    <property type="entry name" value="SPT2"/>
    <property type="match status" value="1"/>
</dbReference>
<feature type="compositionally biased region" description="Basic and acidic residues" evidence="3">
    <location>
        <begin position="150"/>
        <end position="172"/>
    </location>
</feature>
<feature type="region of interest" description="Disordered" evidence="3">
    <location>
        <begin position="259"/>
        <end position="292"/>
    </location>
</feature>
<dbReference type="HOGENOM" id="CLU_046161_0_0_1"/>
<dbReference type="GO" id="GO:0006334">
    <property type="term" value="P:nucleosome assembly"/>
    <property type="evidence" value="ECO:0007669"/>
    <property type="project" value="TreeGrafter"/>
</dbReference>
<dbReference type="Proteomes" id="UP000053424">
    <property type="component" value="Unassembled WGS sequence"/>
</dbReference>
<reference evidence="5" key="2">
    <citation type="submission" date="2015-01" db="EMBL/GenBank/DDBJ databases">
        <title>Evolutionary Origins and Diversification of the Mycorrhizal Mutualists.</title>
        <authorList>
            <consortium name="DOE Joint Genome Institute"/>
            <consortium name="Mycorrhizal Genomics Consortium"/>
            <person name="Kohler A."/>
            <person name="Kuo A."/>
            <person name="Nagy L.G."/>
            <person name="Floudas D."/>
            <person name="Copeland A."/>
            <person name="Barry K.W."/>
            <person name="Cichocki N."/>
            <person name="Veneault-Fourrey C."/>
            <person name="LaButti K."/>
            <person name="Lindquist E.A."/>
            <person name="Lipzen A."/>
            <person name="Lundell T."/>
            <person name="Morin E."/>
            <person name="Murat C."/>
            <person name="Riley R."/>
            <person name="Ohm R."/>
            <person name="Sun H."/>
            <person name="Tunlid A."/>
            <person name="Henrissat B."/>
            <person name="Grigoriev I.V."/>
            <person name="Hibbett D.S."/>
            <person name="Martin F."/>
        </authorList>
    </citation>
    <scope>NUCLEOTIDE SEQUENCE [LARGE SCALE GENOMIC DNA]</scope>
    <source>
        <strain evidence="5">h7</strain>
    </source>
</reference>
<feature type="compositionally biased region" description="Basic and acidic residues" evidence="3">
    <location>
        <begin position="479"/>
        <end position="492"/>
    </location>
</feature>
<dbReference type="GO" id="GO:0005730">
    <property type="term" value="C:nucleolus"/>
    <property type="evidence" value="ECO:0007669"/>
    <property type="project" value="TreeGrafter"/>
</dbReference>
<feature type="compositionally biased region" description="Polar residues" evidence="3">
    <location>
        <begin position="390"/>
        <end position="401"/>
    </location>
</feature>
<dbReference type="GO" id="GO:0042393">
    <property type="term" value="F:histone binding"/>
    <property type="evidence" value="ECO:0007669"/>
    <property type="project" value="TreeGrafter"/>
</dbReference>
<feature type="compositionally biased region" description="Basic and acidic residues" evidence="3">
    <location>
        <begin position="26"/>
        <end position="67"/>
    </location>
</feature>
<name>A0A0C3C714_HEBCY</name>
<reference evidence="4 5" key="1">
    <citation type="submission" date="2014-04" db="EMBL/GenBank/DDBJ databases">
        <authorList>
            <consortium name="DOE Joint Genome Institute"/>
            <person name="Kuo A."/>
            <person name="Gay G."/>
            <person name="Dore J."/>
            <person name="Kohler A."/>
            <person name="Nagy L.G."/>
            <person name="Floudas D."/>
            <person name="Copeland A."/>
            <person name="Barry K.W."/>
            <person name="Cichocki N."/>
            <person name="Veneault-Fourrey C."/>
            <person name="LaButti K."/>
            <person name="Lindquist E.A."/>
            <person name="Lipzen A."/>
            <person name="Lundell T."/>
            <person name="Morin E."/>
            <person name="Murat C."/>
            <person name="Sun H."/>
            <person name="Tunlid A."/>
            <person name="Henrissat B."/>
            <person name="Grigoriev I.V."/>
            <person name="Hibbett D.S."/>
            <person name="Martin F."/>
            <person name="Nordberg H.P."/>
            <person name="Cantor M.N."/>
            <person name="Hua S.X."/>
        </authorList>
    </citation>
    <scope>NUCLEOTIDE SEQUENCE [LARGE SCALE GENOMIC DNA]</scope>
    <source>
        <strain evidence="5">h7</strain>
    </source>
</reference>
<feature type="region of interest" description="Disordered" evidence="3">
    <location>
        <begin position="313"/>
        <end position="426"/>
    </location>
</feature>
<dbReference type="InterPro" id="IPR013256">
    <property type="entry name" value="Chromatin_SPT2"/>
</dbReference>
<feature type="region of interest" description="Disordered" evidence="3">
    <location>
        <begin position="479"/>
        <end position="500"/>
    </location>
</feature>
<evidence type="ECO:0000256" key="2">
    <source>
        <dbReference type="ARBA" id="ARBA00023054"/>
    </source>
</evidence>
<feature type="compositionally biased region" description="Low complexity" evidence="3">
    <location>
        <begin position="273"/>
        <end position="291"/>
    </location>
</feature>
<gene>
    <name evidence="4" type="ORF">M413DRAFT_19846</name>
</gene>
<evidence type="ECO:0000313" key="5">
    <source>
        <dbReference type="Proteomes" id="UP000053424"/>
    </source>
</evidence>
<sequence>MSSFANLMALSATNTRQSQLAVESALQERRRKEALQRKQQEEREAKEREQEKKLRLRRLEEQKREQERQLRLEQERQAKALALQRKEEAQRVALRHGPKKAAQLAAAGAAAGSSGSGGGGPKWPVSASAAAKAARALDDSDGESPGLGLTREELRKKKQEAELRKMYKESRKPTQSSKSSNKNGLRLPGGALNVVKPEDEEEDPASTQGSVRDRLLNKPNMLTKLNTVKKDQRTVFEQLDDARAAKKVLEGHEALNFDWWSSSKKKETEKKTSPAPRSSTAPPSTNSPAPREFSGWLYRFIANFYILCTGPKSSLAPAPPQSSSISALQKNSVRAPPKSTSTKSSLPPSHKRSATASRASSSDIPTSSSQNKVPKVKKSTTASAASSSAPRGQSISTSQGQRKAKRPRSPSLSESPPPSKKHHLDSSFSTAIWSIFGKDRSKYTSRDVLSDDEDMEVDATFLEREETISARIAHKEDLLEAEEERRRAEEKKRKARARGH</sequence>
<evidence type="ECO:0000256" key="1">
    <source>
        <dbReference type="ARBA" id="ARBA00006461"/>
    </source>
</evidence>
<feature type="region of interest" description="Disordered" evidence="3">
    <location>
        <begin position="84"/>
        <end position="233"/>
    </location>
</feature>
<accession>A0A0C3C714</accession>
<dbReference type="AlphaFoldDB" id="A0A0C3C714"/>
<proteinExistence type="inferred from homology"/>
<keyword evidence="2" id="KW-0175">Coiled coil</keyword>
<feature type="region of interest" description="Disordered" evidence="3">
    <location>
        <begin position="1"/>
        <end position="67"/>
    </location>
</feature>
<keyword evidence="5" id="KW-1185">Reference proteome</keyword>
<feature type="compositionally biased region" description="Polar residues" evidence="3">
    <location>
        <begin position="1"/>
        <end position="21"/>
    </location>
</feature>
<evidence type="ECO:0000313" key="4">
    <source>
        <dbReference type="EMBL" id="KIM39396.1"/>
    </source>
</evidence>
<dbReference type="GO" id="GO:0003677">
    <property type="term" value="F:DNA binding"/>
    <property type="evidence" value="ECO:0007669"/>
    <property type="project" value="TreeGrafter"/>
</dbReference>
<feature type="compositionally biased region" description="Low complexity" evidence="3">
    <location>
        <begin position="336"/>
        <end position="362"/>
    </location>
</feature>
<comment type="similarity">
    <text evidence="1">Belongs to the SPT2 family.</text>
</comment>
<dbReference type="SMART" id="SM00784">
    <property type="entry name" value="SPT2"/>
    <property type="match status" value="1"/>
</dbReference>
<dbReference type="PANTHER" id="PTHR22691:SF8">
    <property type="entry name" value="PROTEIN SPT2 HOMOLOG"/>
    <property type="match status" value="1"/>
</dbReference>